<name>S8F8Z2_FOMSC</name>
<gene>
    <name evidence="1" type="ORF">FOMPIDRAFT_19487</name>
</gene>
<dbReference type="STRING" id="743788.S8F8Z2"/>
<accession>S8F8Z2</accession>
<dbReference type="Proteomes" id="UP000015241">
    <property type="component" value="Unassembled WGS sequence"/>
</dbReference>
<reference evidence="1 2" key="1">
    <citation type="journal article" date="2012" name="Science">
        <title>The Paleozoic origin of enzymatic lignin decomposition reconstructed from 31 fungal genomes.</title>
        <authorList>
            <person name="Floudas D."/>
            <person name="Binder M."/>
            <person name="Riley R."/>
            <person name="Barry K."/>
            <person name="Blanchette R.A."/>
            <person name="Henrissat B."/>
            <person name="Martinez A.T."/>
            <person name="Otillar R."/>
            <person name="Spatafora J.W."/>
            <person name="Yadav J.S."/>
            <person name="Aerts A."/>
            <person name="Benoit I."/>
            <person name="Boyd A."/>
            <person name="Carlson A."/>
            <person name="Copeland A."/>
            <person name="Coutinho P.M."/>
            <person name="de Vries R.P."/>
            <person name="Ferreira P."/>
            <person name="Findley K."/>
            <person name="Foster B."/>
            <person name="Gaskell J."/>
            <person name="Glotzer D."/>
            <person name="Gorecki P."/>
            <person name="Heitman J."/>
            <person name="Hesse C."/>
            <person name="Hori C."/>
            <person name="Igarashi K."/>
            <person name="Jurgens J.A."/>
            <person name="Kallen N."/>
            <person name="Kersten P."/>
            <person name="Kohler A."/>
            <person name="Kuees U."/>
            <person name="Kumar T.K.A."/>
            <person name="Kuo A."/>
            <person name="LaButti K."/>
            <person name="Larrondo L.F."/>
            <person name="Lindquist E."/>
            <person name="Ling A."/>
            <person name="Lombard V."/>
            <person name="Lucas S."/>
            <person name="Lundell T."/>
            <person name="Martin R."/>
            <person name="McLaughlin D.J."/>
            <person name="Morgenstern I."/>
            <person name="Morin E."/>
            <person name="Murat C."/>
            <person name="Nagy L.G."/>
            <person name="Nolan M."/>
            <person name="Ohm R.A."/>
            <person name="Patyshakuliyeva A."/>
            <person name="Rokas A."/>
            <person name="Ruiz-Duenas F.J."/>
            <person name="Sabat G."/>
            <person name="Salamov A."/>
            <person name="Samejima M."/>
            <person name="Schmutz J."/>
            <person name="Slot J.C."/>
            <person name="St John F."/>
            <person name="Stenlid J."/>
            <person name="Sun H."/>
            <person name="Sun S."/>
            <person name="Syed K."/>
            <person name="Tsang A."/>
            <person name="Wiebenga A."/>
            <person name="Young D."/>
            <person name="Pisabarro A."/>
            <person name="Eastwood D.C."/>
            <person name="Martin F."/>
            <person name="Cullen D."/>
            <person name="Grigoriev I.V."/>
            <person name="Hibbett D.S."/>
        </authorList>
    </citation>
    <scope>NUCLEOTIDE SEQUENCE</scope>
    <source>
        <strain evidence="2">FP-58527</strain>
    </source>
</reference>
<feature type="non-terminal residue" evidence="1">
    <location>
        <position position="1"/>
    </location>
</feature>
<evidence type="ECO:0000313" key="1">
    <source>
        <dbReference type="EMBL" id="EPS98120.1"/>
    </source>
</evidence>
<protein>
    <recommendedName>
        <fullName evidence="3">Reverse transcriptase zinc-binding domain-containing protein</fullName>
    </recommendedName>
</protein>
<dbReference type="HOGENOM" id="CLU_146165_0_0_1"/>
<dbReference type="InParanoid" id="S8F8Z2"/>
<dbReference type="eggNOG" id="ENOG502SY12">
    <property type="taxonomic scope" value="Eukaryota"/>
</dbReference>
<organism evidence="1 2">
    <name type="scientific">Fomitopsis schrenkii</name>
    <name type="common">Brown rot fungus</name>
    <dbReference type="NCBI Taxonomy" id="2126942"/>
    <lineage>
        <taxon>Eukaryota</taxon>
        <taxon>Fungi</taxon>
        <taxon>Dikarya</taxon>
        <taxon>Basidiomycota</taxon>
        <taxon>Agaricomycotina</taxon>
        <taxon>Agaricomycetes</taxon>
        <taxon>Polyporales</taxon>
        <taxon>Fomitopsis</taxon>
    </lineage>
</organism>
<feature type="non-terminal residue" evidence="1">
    <location>
        <position position="94"/>
    </location>
</feature>
<dbReference type="AlphaFoldDB" id="S8F8Z2"/>
<proteinExistence type="predicted"/>
<keyword evidence="2" id="KW-1185">Reference proteome</keyword>
<dbReference type="OrthoDB" id="3044497at2759"/>
<evidence type="ECO:0008006" key="3">
    <source>
        <dbReference type="Google" id="ProtNLM"/>
    </source>
</evidence>
<dbReference type="EMBL" id="KE504169">
    <property type="protein sequence ID" value="EPS98120.1"/>
    <property type="molecule type" value="Genomic_DNA"/>
</dbReference>
<evidence type="ECO:0000313" key="2">
    <source>
        <dbReference type="Proteomes" id="UP000015241"/>
    </source>
</evidence>
<sequence>LTQLRTEHAPLSFHLHRIGRADSPTCSACEGSRETVAHYLLDCPAYGNARARLHHKIGSAAHTLRYLLTEPKTLGPLFRFIHETRRFAASYGDL</sequence>